<keyword evidence="4 7" id="KW-1133">Transmembrane helix</keyword>
<protein>
    <submittedName>
        <fullName evidence="10">Phospholipid phosphatase 2-like isoform X1</fullName>
    </submittedName>
</protein>
<feature type="region of interest" description="Disordered" evidence="6">
    <location>
        <begin position="273"/>
        <end position="317"/>
    </location>
</feature>
<evidence type="ECO:0000256" key="5">
    <source>
        <dbReference type="ARBA" id="ARBA00023136"/>
    </source>
</evidence>
<comment type="similarity">
    <text evidence="2">Belongs to the PA-phosphatase related phosphoesterase family.</text>
</comment>
<dbReference type="GeneID" id="106468157"/>
<dbReference type="RefSeq" id="XP_013784025.1">
    <property type="nucleotide sequence ID" value="XM_013928571.2"/>
</dbReference>
<reference evidence="10" key="1">
    <citation type="submission" date="2025-08" db="UniProtKB">
        <authorList>
            <consortium name="RefSeq"/>
        </authorList>
    </citation>
    <scope>IDENTIFICATION</scope>
    <source>
        <tissue evidence="10">Muscle</tissue>
    </source>
</reference>
<dbReference type="PANTHER" id="PTHR10165">
    <property type="entry name" value="LIPID PHOSPHATE PHOSPHATASE"/>
    <property type="match status" value="1"/>
</dbReference>
<evidence type="ECO:0000256" key="6">
    <source>
        <dbReference type="SAM" id="MobiDB-lite"/>
    </source>
</evidence>
<dbReference type="InterPro" id="IPR036938">
    <property type="entry name" value="PAP2/HPO_sf"/>
</dbReference>
<evidence type="ECO:0000256" key="7">
    <source>
        <dbReference type="SAM" id="Phobius"/>
    </source>
</evidence>
<feature type="domain" description="Phosphatidic acid phosphatase type 2/haloperoxidase" evidence="8">
    <location>
        <begin position="108"/>
        <end position="255"/>
    </location>
</feature>
<feature type="transmembrane region" description="Helical" evidence="7">
    <location>
        <begin position="102"/>
        <end position="122"/>
    </location>
</feature>
<sequence>MGSEVNKKVGAKVTDNLFRKIFDSLLWTCALVFICLSVSGIFPPNHSSFSCNDVSIQHPFGGDTIGAGILITTLIFCPILVFFITEAVHYYPITTRAHFQHYYNQCSAVLKNFLLGFLYVFFVTELSKSLVGELRPHFLDTCKPDWSKINCSQGIISEYSCTGSGPYWLVKVDIYKSFPSGHASLSFYTSVFVSLYVQVRIHRTSKSHLLKSWLQLLFLSWALVCSLTRISDYRHFWWDVLVGSLVGIVGGILTVRCFVQNGFKFRENIEVKDKTVSSGKTKESSPNKPPDSHASDQERTVIEKHSAYKSEREKMLS</sequence>
<accession>A0ABM1BKV9</accession>
<evidence type="ECO:0000313" key="9">
    <source>
        <dbReference type="Proteomes" id="UP000694941"/>
    </source>
</evidence>
<feature type="transmembrane region" description="Helical" evidence="7">
    <location>
        <begin position="21"/>
        <end position="42"/>
    </location>
</feature>
<keyword evidence="9" id="KW-1185">Reference proteome</keyword>
<dbReference type="InterPro" id="IPR043216">
    <property type="entry name" value="PAP-like"/>
</dbReference>
<keyword evidence="3 7" id="KW-0812">Transmembrane</keyword>
<dbReference type="CDD" id="cd03384">
    <property type="entry name" value="PAP2_wunen"/>
    <property type="match status" value="1"/>
</dbReference>
<name>A0ABM1BKV9_LIMPO</name>
<evidence type="ECO:0000256" key="3">
    <source>
        <dbReference type="ARBA" id="ARBA00022692"/>
    </source>
</evidence>
<dbReference type="Gene3D" id="1.20.144.10">
    <property type="entry name" value="Phosphatidic acid phosphatase type 2/haloperoxidase"/>
    <property type="match status" value="1"/>
</dbReference>
<gene>
    <name evidence="10" type="primary">LOC106468157</name>
</gene>
<dbReference type="Proteomes" id="UP000694941">
    <property type="component" value="Unplaced"/>
</dbReference>
<proteinExistence type="inferred from homology"/>
<evidence type="ECO:0000259" key="8">
    <source>
        <dbReference type="SMART" id="SM00014"/>
    </source>
</evidence>
<keyword evidence="5 7" id="KW-0472">Membrane</keyword>
<dbReference type="Pfam" id="PF01569">
    <property type="entry name" value="PAP2"/>
    <property type="match status" value="1"/>
</dbReference>
<feature type="transmembrane region" description="Helical" evidence="7">
    <location>
        <begin position="185"/>
        <end position="201"/>
    </location>
</feature>
<dbReference type="SMART" id="SM00014">
    <property type="entry name" value="acidPPc"/>
    <property type="match status" value="1"/>
</dbReference>
<organism evidence="9 10">
    <name type="scientific">Limulus polyphemus</name>
    <name type="common">Atlantic horseshoe crab</name>
    <dbReference type="NCBI Taxonomy" id="6850"/>
    <lineage>
        <taxon>Eukaryota</taxon>
        <taxon>Metazoa</taxon>
        <taxon>Ecdysozoa</taxon>
        <taxon>Arthropoda</taxon>
        <taxon>Chelicerata</taxon>
        <taxon>Merostomata</taxon>
        <taxon>Xiphosura</taxon>
        <taxon>Limulidae</taxon>
        <taxon>Limulus</taxon>
    </lineage>
</organism>
<dbReference type="SUPFAM" id="SSF48317">
    <property type="entry name" value="Acid phosphatase/Vanadium-dependent haloperoxidase"/>
    <property type="match status" value="1"/>
</dbReference>
<evidence type="ECO:0000256" key="4">
    <source>
        <dbReference type="ARBA" id="ARBA00022989"/>
    </source>
</evidence>
<feature type="transmembrane region" description="Helical" evidence="7">
    <location>
        <begin position="213"/>
        <end position="230"/>
    </location>
</feature>
<dbReference type="InterPro" id="IPR000326">
    <property type="entry name" value="PAP2/HPO"/>
</dbReference>
<evidence type="ECO:0000256" key="2">
    <source>
        <dbReference type="ARBA" id="ARBA00008816"/>
    </source>
</evidence>
<evidence type="ECO:0000313" key="10">
    <source>
        <dbReference type="RefSeq" id="XP_013784025.1"/>
    </source>
</evidence>
<dbReference type="PANTHER" id="PTHR10165:SF103">
    <property type="entry name" value="PHOSPHOLIPID PHOSPHATASE HOMOLOG 1.2 HOMOLOG"/>
    <property type="match status" value="1"/>
</dbReference>
<feature type="transmembrane region" description="Helical" evidence="7">
    <location>
        <begin position="236"/>
        <end position="259"/>
    </location>
</feature>
<evidence type="ECO:0000256" key="1">
    <source>
        <dbReference type="ARBA" id="ARBA00004141"/>
    </source>
</evidence>
<comment type="subcellular location">
    <subcellularLocation>
        <location evidence="1">Membrane</location>
        <topology evidence="1">Multi-pass membrane protein</topology>
    </subcellularLocation>
</comment>
<feature type="transmembrane region" description="Helical" evidence="7">
    <location>
        <begin position="65"/>
        <end position="90"/>
    </location>
</feature>